<comment type="caution">
    <text evidence="1">The sequence shown here is derived from an EMBL/GenBank/DDBJ whole genome shotgun (WGS) entry which is preliminary data.</text>
</comment>
<accession>X1QWZ8</accession>
<sequence length="52" mass="6281">DLNRVRKDLKQEILVLKEDMEENREFNKSFRKGQAEIGADMIDSDLQEKYFF</sequence>
<reference evidence="1" key="1">
    <citation type="journal article" date="2014" name="Front. Microbiol.">
        <title>High frequency of phylogenetically diverse reductive dehalogenase-homologous genes in deep subseafloor sedimentary metagenomes.</title>
        <authorList>
            <person name="Kawai M."/>
            <person name="Futagami T."/>
            <person name="Toyoda A."/>
            <person name="Takaki Y."/>
            <person name="Nishi S."/>
            <person name="Hori S."/>
            <person name="Arai W."/>
            <person name="Tsubouchi T."/>
            <person name="Morono Y."/>
            <person name="Uchiyama I."/>
            <person name="Ito T."/>
            <person name="Fujiyama A."/>
            <person name="Inagaki F."/>
            <person name="Takami H."/>
        </authorList>
    </citation>
    <scope>NUCLEOTIDE SEQUENCE</scope>
    <source>
        <strain evidence="1">Expedition CK06-06</strain>
    </source>
</reference>
<evidence type="ECO:0000313" key="1">
    <source>
        <dbReference type="EMBL" id="GAI73067.1"/>
    </source>
</evidence>
<proteinExistence type="predicted"/>
<dbReference type="EMBL" id="BARW01012672">
    <property type="protein sequence ID" value="GAI73067.1"/>
    <property type="molecule type" value="Genomic_DNA"/>
</dbReference>
<name>X1QWZ8_9ZZZZ</name>
<feature type="non-terminal residue" evidence="1">
    <location>
        <position position="1"/>
    </location>
</feature>
<organism evidence="1">
    <name type="scientific">marine sediment metagenome</name>
    <dbReference type="NCBI Taxonomy" id="412755"/>
    <lineage>
        <taxon>unclassified sequences</taxon>
        <taxon>metagenomes</taxon>
        <taxon>ecological metagenomes</taxon>
    </lineage>
</organism>
<gene>
    <name evidence="1" type="ORF">S12H4_23723</name>
</gene>
<protein>
    <submittedName>
        <fullName evidence="1">Uncharacterized protein</fullName>
    </submittedName>
</protein>
<dbReference type="AlphaFoldDB" id="X1QWZ8"/>